<accession>A0A935PWF6</accession>
<evidence type="ECO:0000313" key="1">
    <source>
        <dbReference type="EMBL" id="MBK7673487.1"/>
    </source>
</evidence>
<proteinExistence type="predicted"/>
<evidence type="ECO:0000313" key="2">
    <source>
        <dbReference type="Proteomes" id="UP000697998"/>
    </source>
</evidence>
<organism evidence="1 2">
    <name type="scientific">Candidatus Accumulibacter proximus</name>
    <dbReference type="NCBI Taxonomy" id="2954385"/>
    <lineage>
        <taxon>Bacteria</taxon>
        <taxon>Pseudomonadati</taxon>
        <taxon>Pseudomonadota</taxon>
        <taxon>Betaproteobacteria</taxon>
        <taxon>Candidatus Accumulibacter</taxon>
    </lineage>
</organism>
<reference evidence="1 2" key="1">
    <citation type="submission" date="2020-10" db="EMBL/GenBank/DDBJ databases">
        <title>Connecting structure to function with the recovery of over 1000 high-quality activated sludge metagenome-assembled genomes encoding full-length rRNA genes using long-read sequencing.</title>
        <authorList>
            <person name="Singleton C.M."/>
            <person name="Petriglieri F."/>
            <person name="Kristensen J.M."/>
            <person name="Kirkegaard R.H."/>
            <person name="Michaelsen T.Y."/>
            <person name="Andersen M.H."/>
            <person name="Karst S.M."/>
            <person name="Dueholm M.S."/>
            <person name="Nielsen P.H."/>
            <person name="Albertsen M."/>
        </authorList>
    </citation>
    <scope>NUCLEOTIDE SEQUENCE [LARGE SCALE GENOMIC DNA]</scope>
    <source>
        <strain evidence="1">EsbW_18-Q3-R4-48_BATAC.285</strain>
    </source>
</reference>
<name>A0A935PWF6_9PROT</name>
<comment type="caution">
    <text evidence="1">The sequence shown here is derived from an EMBL/GenBank/DDBJ whole genome shotgun (WGS) entry which is preliminary data.</text>
</comment>
<sequence length="67" mass="7870">MRTDTEIRHEGVATLIKTLGPVEAERFIALINRERLDYTEWRRNQWLEETVASLADKARKLRSASKE</sequence>
<dbReference type="AlphaFoldDB" id="A0A935PWF6"/>
<dbReference type="Proteomes" id="UP000697998">
    <property type="component" value="Unassembled WGS sequence"/>
</dbReference>
<protein>
    <submittedName>
        <fullName evidence="1">Uncharacterized protein</fullName>
    </submittedName>
</protein>
<gene>
    <name evidence="1" type="ORF">IPJ27_01235</name>
</gene>
<dbReference type="EMBL" id="JADJMH010000001">
    <property type="protein sequence ID" value="MBK7673487.1"/>
    <property type="molecule type" value="Genomic_DNA"/>
</dbReference>